<evidence type="ECO:0008006" key="3">
    <source>
        <dbReference type="Google" id="ProtNLM"/>
    </source>
</evidence>
<dbReference type="EMBL" id="JAIWYP010000002">
    <property type="protein sequence ID" value="KAH3875572.1"/>
    <property type="molecule type" value="Genomic_DNA"/>
</dbReference>
<reference evidence="1" key="2">
    <citation type="submission" date="2020-11" db="EMBL/GenBank/DDBJ databases">
        <authorList>
            <person name="McCartney M.A."/>
            <person name="Auch B."/>
            <person name="Kono T."/>
            <person name="Mallez S."/>
            <person name="Becker A."/>
            <person name="Gohl D.M."/>
            <person name="Silverstein K.A.T."/>
            <person name="Koren S."/>
            <person name="Bechman K.B."/>
            <person name="Herman A."/>
            <person name="Abrahante J.E."/>
            <person name="Garbe J."/>
        </authorList>
    </citation>
    <scope>NUCLEOTIDE SEQUENCE</scope>
    <source>
        <strain evidence="1">Duluth1</strain>
        <tissue evidence="1">Whole animal</tissue>
    </source>
</reference>
<gene>
    <name evidence="1" type="ORF">DPMN_038841</name>
</gene>
<protein>
    <recommendedName>
        <fullName evidence="3">Ig-like domain-containing protein</fullName>
    </recommendedName>
</protein>
<evidence type="ECO:0000313" key="1">
    <source>
        <dbReference type="EMBL" id="KAH3875572.1"/>
    </source>
</evidence>
<dbReference type="Gene3D" id="2.60.40.10">
    <property type="entry name" value="Immunoglobulins"/>
    <property type="match status" value="1"/>
</dbReference>
<dbReference type="InterPro" id="IPR013783">
    <property type="entry name" value="Ig-like_fold"/>
</dbReference>
<keyword evidence="2" id="KW-1185">Reference proteome</keyword>
<dbReference type="Proteomes" id="UP000828390">
    <property type="component" value="Unassembled WGS sequence"/>
</dbReference>
<sequence length="132" mass="14690">MTGKRNVTFVCSGFGDPPPRMNLASESLKVSTNNSYLRLDISLTTSQDSGTFICIAANVVTIQHEYVDETSIQLACTVDTDAPKSVGFYEYLFGKPTKLSEIVRIKLPDLPEDNTSKRRSSSLYSLEQVYCY</sequence>
<proteinExistence type="predicted"/>
<evidence type="ECO:0000313" key="2">
    <source>
        <dbReference type="Proteomes" id="UP000828390"/>
    </source>
</evidence>
<reference evidence="1" key="1">
    <citation type="journal article" date="2019" name="bioRxiv">
        <title>The Genome of the Zebra Mussel, Dreissena polymorpha: A Resource for Invasive Species Research.</title>
        <authorList>
            <person name="McCartney M.A."/>
            <person name="Auch B."/>
            <person name="Kono T."/>
            <person name="Mallez S."/>
            <person name="Zhang Y."/>
            <person name="Obille A."/>
            <person name="Becker A."/>
            <person name="Abrahante J.E."/>
            <person name="Garbe J."/>
            <person name="Badalamenti J.P."/>
            <person name="Herman A."/>
            <person name="Mangelson H."/>
            <person name="Liachko I."/>
            <person name="Sullivan S."/>
            <person name="Sone E.D."/>
            <person name="Koren S."/>
            <person name="Silverstein K.A.T."/>
            <person name="Beckman K.B."/>
            <person name="Gohl D.M."/>
        </authorList>
    </citation>
    <scope>NUCLEOTIDE SEQUENCE</scope>
    <source>
        <strain evidence="1">Duluth1</strain>
        <tissue evidence="1">Whole animal</tissue>
    </source>
</reference>
<name>A0A9D4MDH9_DREPO</name>
<dbReference type="InterPro" id="IPR036179">
    <property type="entry name" value="Ig-like_dom_sf"/>
</dbReference>
<dbReference type="SUPFAM" id="SSF48726">
    <property type="entry name" value="Immunoglobulin"/>
    <property type="match status" value="1"/>
</dbReference>
<dbReference type="AlphaFoldDB" id="A0A9D4MDH9"/>
<organism evidence="1 2">
    <name type="scientific">Dreissena polymorpha</name>
    <name type="common">Zebra mussel</name>
    <name type="synonym">Mytilus polymorpha</name>
    <dbReference type="NCBI Taxonomy" id="45954"/>
    <lineage>
        <taxon>Eukaryota</taxon>
        <taxon>Metazoa</taxon>
        <taxon>Spiralia</taxon>
        <taxon>Lophotrochozoa</taxon>
        <taxon>Mollusca</taxon>
        <taxon>Bivalvia</taxon>
        <taxon>Autobranchia</taxon>
        <taxon>Heteroconchia</taxon>
        <taxon>Euheterodonta</taxon>
        <taxon>Imparidentia</taxon>
        <taxon>Neoheterodontei</taxon>
        <taxon>Myida</taxon>
        <taxon>Dreissenoidea</taxon>
        <taxon>Dreissenidae</taxon>
        <taxon>Dreissena</taxon>
    </lineage>
</organism>
<comment type="caution">
    <text evidence="1">The sequence shown here is derived from an EMBL/GenBank/DDBJ whole genome shotgun (WGS) entry which is preliminary data.</text>
</comment>
<accession>A0A9D4MDH9</accession>